<feature type="signal peptide" evidence="1">
    <location>
        <begin position="1"/>
        <end position="20"/>
    </location>
</feature>
<evidence type="ECO:0000256" key="1">
    <source>
        <dbReference type="SAM" id="SignalP"/>
    </source>
</evidence>
<gene>
    <name evidence="2" type="ORF">QTH91_04490</name>
</gene>
<keyword evidence="3" id="KW-1185">Reference proteome</keyword>
<evidence type="ECO:0000313" key="3">
    <source>
        <dbReference type="Proteomes" id="UP001174908"/>
    </source>
</evidence>
<name>A0ABT7N717_9BURK</name>
<feature type="chain" id="PRO_5047531703" evidence="1">
    <location>
        <begin position="21"/>
        <end position="268"/>
    </location>
</feature>
<organism evidence="2 3">
    <name type="scientific">Variovorax dokdonensis</name>
    <dbReference type="NCBI Taxonomy" id="344883"/>
    <lineage>
        <taxon>Bacteria</taxon>
        <taxon>Pseudomonadati</taxon>
        <taxon>Pseudomonadota</taxon>
        <taxon>Betaproteobacteria</taxon>
        <taxon>Burkholderiales</taxon>
        <taxon>Comamonadaceae</taxon>
        <taxon>Variovorax</taxon>
    </lineage>
</organism>
<reference evidence="2" key="1">
    <citation type="submission" date="2023-06" db="EMBL/GenBank/DDBJ databases">
        <authorList>
            <person name="Jiang Y."/>
            <person name="Liu Q."/>
        </authorList>
    </citation>
    <scope>NUCLEOTIDE SEQUENCE</scope>
    <source>
        <strain evidence="2">CGMCC 1.12089</strain>
    </source>
</reference>
<accession>A0ABT7N717</accession>
<sequence length="268" mass="28634">MKLALLPIALGLWAAGSAHALVIGVTEGVTYRATDNQIEERFAPIAEALSKSLRQPVTIKVLSSYKAAREALKTQSVDVAFLHPAHLAFEASKSGGYKALAWTSGYTEYKVSLLCKEAQPITDWKTITGKSLVTPDPDSITAVVTRAMLREKGLAESAVKLTTTRYQDAVPFYVQNGFAVYGATASAGVVKAWKAEGGKTCAESRPVPIKQWLSSTKLDATTTAQLRESLLDLSGNDTGKRALAASGYSGFVAPSAETERTLTAWLGY</sequence>
<dbReference type="Proteomes" id="UP001174908">
    <property type="component" value="Unassembled WGS sequence"/>
</dbReference>
<proteinExistence type="predicted"/>
<dbReference type="SUPFAM" id="SSF53850">
    <property type="entry name" value="Periplasmic binding protein-like II"/>
    <property type="match status" value="1"/>
</dbReference>
<protein>
    <submittedName>
        <fullName evidence="2">PhnD/SsuA/transferrin family substrate-binding protein</fullName>
    </submittedName>
</protein>
<keyword evidence="1" id="KW-0732">Signal</keyword>
<dbReference type="Gene3D" id="3.40.190.10">
    <property type="entry name" value="Periplasmic binding protein-like II"/>
    <property type="match status" value="2"/>
</dbReference>
<dbReference type="RefSeq" id="WP_286658819.1">
    <property type="nucleotide sequence ID" value="NZ_JASZYV010000001.1"/>
</dbReference>
<comment type="caution">
    <text evidence="2">The sequence shown here is derived from an EMBL/GenBank/DDBJ whole genome shotgun (WGS) entry which is preliminary data.</text>
</comment>
<evidence type="ECO:0000313" key="2">
    <source>
        <dbReference type="EMBL" id="MDM0043733.1"/>
    </source>
</evidence>
<dbReference type="EMBL" id="JASZYV010000001">
    <property type="protein sequence ID" value="MDM0043733.1"/>
    <property type="molecule type" value="Genomic_DNA"/>
</dbReference>
<dbReference type="Pfam" id="PF12974">
    <property type="entry name" value="Phosphonate-bd"/>
    <property type="match status" value="1"/>
</dbReference>